<dbReference type="EMBL" id="NPIB01000002">
    <property type="protein sequence ID" value="PLC59319.1"/>
    <property type="molecule type" value="Genomic_DNA"/>
</dbReference>
<sequence>MISADELSESTILSLGTSITTINKTEKLFGATIHLAAISSELKTVGVIVSAGATLKNNKDRGVTQNIFSMGFGPIYQPALLNWLRPYVLVGATTIHNINERSTSSGSMMLLTYSAGVQINIPYVNGLFDIAVSQTPKNKIYNNIYLGVGVHF</sequence>
<dbReference type="InterPro" id="IPR011250">
    <property type="entry name" value="OMP/PagP_B-barrel"/>
</dbReference>
<keyword evidence="2" id="KW-1185">Reference proteome</keyword>
<evidence type="ECO:0000313" key="1">
    <source>
        <dbReference type="EMBL" id="PLC59319.1"/>
    </source>
</evidence>
<protein>
    <submittedName>
        <fullName evidence="1">Uncharacterized protein</fullName>
    </submittedName>
</protein>
<name>A0A2N4UWD7_9GAMM</name>
<accession>A0A2N4UWD7</accession>
<dbReference type="SUPFAM" id="SSF56925">
    <property type="entry name" value="OMPA-like"/>
    <property type="match status" value="1"/>
</dbReference>
<comment type="caution">
    <text evidence="1">The sequence shown here is derived from an EMBL/GenBank/DDBJ whole genome shotgun (WGS) entry which is preliminary data.</text>
</comment>
<dbReference type="Proteomes" id="UP000234420">
    <property type="component" value="Unassembled WGS sequence"/>
</dbReference>
<gene>
    <name evidence="1" type="ORF">CIK00_03355</name>
</gene>
<organism evidence="1 2">
    <name type="scientific">Photobacterium carnosum</name>
    <dbReference type="NCBI Taxonomy" id="2023717"/>
    <lineage>
        <taxon>Bacteria</taxon>
        <taxon>Pseudomonadati</taxon>
        <taxon>Pseudomonadota</taxon>
        <taxon>Gammaproteobacteria</taxon>
        <taxon>Vibrionales</taxon>
        <taxon>Vibrionaceae</taxon>
        <taxon>Photobacterium</taxon>
    </lineage>
</organism>
<reference evidence="1 2" key="1">
    <citation type="journal article" date="2018" name="Syst. Appl. Microbiol.">
        <title>Photobacterium carnosum sp. nov., isolated from spoiled modified atmosphere packaged poultry meat.</title>
        <authorList>
            <person name="Hilgarth M."/>
            <person name="Fuertes S."/>
            <person name="Ehrmann M."/>
            <person name="Vogel R.F."/>
        </authorList>
    </citation>
    <scope>NUCLEOTIDE SEQUENCE [LARGE SCALE GENOMIC DNA]</scope>
    <source>
        <strain evidence="1 2">TMW 2.2021</strain>
    </source>
</reference>
<dbReference type="Gene3D" id="2.40.160.20">
    <property type="match status" value="1"/>
</dbReference>
<dbReference type="AlphaFoldDB" id="A0A2N4UWD7"/>
<evidence type="ECO:0000313" key="2">
    <source>
        <dbReference type="Proteomes" id="UP000234420"/>
    </source>
</evidence>
<proteinExistence type="predicted"/>